<keyword evidence="2" id="KW-1185">Reference proteome</keyword>
<protein>
    <submittedName>
        <fullName evidence="1">Uncharacterized protein</fullName>
    </submittedName>
</protein>
<reference evidence="1" key="2">
    <citation type="submission" date="2022-01" db="EMBL/GenBank/DDBJ databases">
        <authorList>
            <person name="Yamashiro T."/>
            <person name="Shiraishi A."/>
            <person name="Satake H."/>
            <person name="Nakayama K."/>
        </authorList>
    </citation>
    <scope>NUCLEOTIDE SEQUENCE</scope>
</reference>
<sequence>MSGALRMAERKKARWAETTQAELFILTCTCKNGQSVNEETAAIIVCFNLPKRKANRKKVVGIARFYFDFLMTYIRPGMLCSHRELVVPLAGALLYLDVYIHRIMLYVTTDPDDNNEPQDNLQRDDVFLSESIPFKGCLVEWKGMERKE</sequence>
<reference evidence="1" key="1">
    <citation type="journal article" date="2022" name="Int. J. Mol. Sci.">
        <title>Draft Genome of Tanacetum Coccineum: Genomic Comparison of Closely Related Tanacetum-Family Plants.</title>
        <authorList>
            <person name="Yamashiro T."/>
            <person name="Shiraishi A."/>
            <person name="Nakayama K."/>
            <person name="Satake H."/>
        </authorList>
    </citation>
    <scope>NUCLEOTIDE SEQUENCE</scope>
</reference>
<dbReference type="Proteomes" id="UP001151760">
    <property type="component" value="Unassembled WGS sequence"/>
</dbReference>
<organism evidence="1 2">
    <name type="scientific">Tanacetum coccineum</name>
    <dbReference type="NCBI Taxonomy" id="301880"/>
    <lineage>
        <taxon>Eukaryota</taxon>
        <taxon>Viridiplantae</taxon>
        <taxon>Streptophyta</taxon>
        <taxon>Embryophyta</taxon>
        <taxon>Tracheophyta</taxon>
        <taxon>Spermatophyta</taxon>
        <taxon>Magnoliopsida</taxon>
        <taxon>eudicotyledons</taxon>
        <taxon>Gunneridae</taxon>
        <taxon>Pentapetalae</taxon>
        <taxon>asterids</taxon>
        <taxon>campanulids</taxon>
        <taxon>Asterales</taxon>
        <taxon>Asteraceae</taxon>
        <taxon>Asteroideae</taxon>
        <taxon>Anthemideae</taxon>
        <taxon>Anthemidinae</taxon>
        <taxon>Tanacetum</taxon>
    </lineage>
</organism>
<evidence type="ECO:0000313" key="2">
    <source>
        <dbReference type="Proteomes" id="UP001151760"/>
    </source>
</evidence>
<accession>A0ABQ4XGS2</accession>
<name>A0ABQ4XGS2_9ASTR</name>
<proteinExistence type="predicted"/>
<evidence type="ECO:0000313" key="1">
    <source>
        <dbReference type="EMBL" id="GJS64409.1"/>
    </source>
</evidence>
<dbReference type="EMBL" id="BQNB010009503">
    <property type="protein sequence ID" value="GJS64409.1"/>
    <property type="molecule type" value="Genomic_DNA"/>
</dbReference>
<gene>
    <name evidence="1" type="ORF">Tco_0678973</name>
</gene>
<comment type="caution">
    <text evidence="1">The sequence shown here is derived from an EMBL/GenBank/DDBJ whole genome shotgun (WGS) entry which is preliminary data.</text>
</comment>